<keyword evidence="1" id="KW-1133">Transmembrane helix</keyword>
<name>A0A220VDX7_9GAMM</name>
<dbReference type="KEGG" id="pmai:CF386_05515"/>
<keyword evidence="1" id="KW-0812">Transmembrane</keyword>
<dbReference type="RefSeq" id="WP_089073408.1">
    <property type="nucleotide sequence ID" value="NZ_CBCSAM010000001.1"/>
</dbReference>
<dbReference type="EMBL" id="CP022355">
    <property type="protein sequence ID" value="ASK78500.1"/>
    <property type="molecule type" value="Genomic_DNA"/>
</dbReference>
<reference evidence="2 3" key="1">
    <citation type="journal article" date="2016" name="Int. J. Syst. Evol. Microbiol.">
        <title>Paraphotobacterium marinum gen. nov., sp. nov., a member of the family Vibrionaceae, isolated from surface seawater.</title>
        <authorList>
            <person name="Huang Z."/>
            <person name="Dong C."/>
            <person name="Shao Z."/>
        </authorList>
    </citation>
    <scope>NUCLEOTIDE SEQUENCE [LARGE SCALE GENOMIC DNA]</scope>
    <source>
        <strain evidence="2 3">NSCS20N07D</strain>
    </source>
</reference>
<accession>A0A220VDX7</accession>
<organism evidence="2 3">
    <name type="scientific">Paraphotobacterium marinum</name>
    <dbReference type="NCBI Taxonomy" id="1755811"/>
    <lineage>
        <taxon>Bacteria</taxon>
        <taxon>Pseudomonadati</taxon>
        <taxon>Pseudomonadota</taxon>
        <taxon>Gammaproteobacteria</taxon>
        <taxon>Vibrionales</taxon>
        <taxon>Vibrionaceae</taxon>
        <taxon>Paraphotobacterium</taxon>
    </lineage>
</organism>
<protein>
    <submittedName>
        <fullName evidence="2">Uncharacterized protein</fullName>
    </submittedName>
</protein>
<evidence type="ECO:0000313" key="3">
    <source>
        <dbReference type="Proteomes" id="UP000242175"/>
    </source>
</evidence>
<keyword evidence="3" id="KW-1185">Reference proteome</keyword>
<keyword evidence="1" id="KW-0472">Membrane</keyword>
<dbReference type="AlphaFoldDB" id="A0A220VDX7"/>
<evidence type="ECO:0000256" key="1">
    <source>
        <dbReference type="SAM" id="Phobius"/>
    </source>
</evidence>
<evidence type="ECO:0000313" key="2">
    <source>
        <dbReference type="EMBL" id="ASK78500.1"/>
    </source>
</evidence>
<sequence length="159" mass="19031">MNSFISLNYVVILIFLVLILIASLIYKKKSSLKINDKNSQFSLLEMVHINYRHCFKLIKNGNQLYLFYTNKNKTFFVINYSLFEEDILLINSLNKETKYNKRTYLSIFPKPQNKLLQIKNYYFLNKTDFICSLTLFKLEIDIFISLTKVSVISKKRYFE</sequence>
<feature type="transmembrane region" description="Helical" evidence="1">
    <location>
        <begin position="6"/>
        <end position="26"/>
    </location>
</feature>
<dbReference type="Proteomes" id="UP000242175">
    <property type="component" value="Chromosome large"/>
</dbReference>
<gene>
    <name evidence="2" type="ORF">CF386_05515</name>
</gene>
<proteinExistence type="predicted"/>